<proteinExistence type="predicted"/>
<comment type="caution">
    <text evidence="2">The sequence shown here is derived from an EMBL/GenBank/DDBJ whole genome shotgun (WGS) entry which is preliminary data.</text>
</comment>
<sequence>MASIFLLSHTSGNNLPSITNGLDKVCHAIAYGALTLSCLFAVHPWFRNRSFLELAMAAIAFSLLFGLSDEFHQTFIAHRSADWRDLVADVSGSVAAVLVWWRWGKRIGAMTLFTSLLLKR</sequence>
<dbReference type="EMBL" id="JACNJZ010000097">
    <property type="protein sequence ID" value="MBC8317672.1"/>
    <property type="molecule type" value="Genomic_DNA"/>
</dbReference>
<dbReference type="Pfam" id="PF04892">
    <property type="entry name" value="VanZ"/>
    <property type="match status" value="1"/>
</dbReference>
<dbReference type="PANTHER" id="PTHR28008:SF1">
    <property type="entry name" value="DOMAIN PROTEIN, PUTATIVE (AFU_ORTHOLOGUE AFUA_3G10980)-RELATED"/>
    <property type="match status" value="1"/>
</dbReference>
<evidence type="ECO:0000313" key="3">
    <source>
        <dbReference type="Proteomes" id="UP000614424"/>
    </source>
</evidence>
<accession>A0A8J6NDX2</accession>
<name>A0A8J6NDX2_9BACT</name>
<organism evidence="2 3">
    <name type="scientific">Candidatus Desulfobia pelagia</name>
    <dbReference type="NCBI Taxonomy" id="2841692"/>
    <lineage>
        <taxon>Bacteria</taxon>
        <taxon>Pseudomonadati</taxon>
        <taxon>Thermodesulfobacteriota</taxon>
        <taxon>Desulfobulbia</taxon>
        <taxon>Desulfobulbales</taxon>
        <taxon>Desulfobulbaceae</taxon>
        <taxon>Candidatus Desulfobia</taxon>
    </lineage>
</organism>
<evidence type="ECO:0000259" key="1">
    <source>
        <dbReference type="Pfam" id="PF04892"/>
    </source>
</evidence>
<reference evidence="2 3" key="1">
    <citation type="submission" date="2020-08" db="EMBL/GenBank/DDBJ databases">
        <title>Bridging the membrane lipid divide: bacteria of the FCB group superphylum have the potential to synthesize archaeal ether lipids.</title>
        <authorList>
            <person name="Villanueva L."/>
            <person name="Von Meijenfeldt F.A.B."/>
            <person name="Westbye A.B."/>
            <person name="Yadav S."/>
            <person name="Hopmans E.C."/>
            <person name="Dutilh B.E."/>
            <person name="Sinninghe Damste J.S."/>
        </authorList>
    </citation>
    <scope>NUCLEOTIDE SEQUENCE [LARGE SCALE GENOMIC DNA]</scope>
    <source>
        <strain evidence="2">NIOZ-UU47</strain>
    </source>
</reference>
<evidence type="ECO:0000313" key="2">
    <source>
        <dbReference type="EMBL" id="MBC8317672.1"/>
    </source>
</evidence>
<gene>
    <name evidence="2" type="ORF">H8E41_07175</name>
</gene>
<dbReference type="NCBIfam" id="NF037970">
    <property type="entry name" value="vanZ_1"/>
    <property type="match status" value="1"/>
</dbReference>
<dbReference type="Proteomes" id="UP000614424">
    <property type="component" value="Unassembled WGS sequence"/>
</dbReference>
<dbReference type="InterPro" id="IPR006976">
    <property type="entry name" value="VanZ-like"/>
</dbReference>
<feature type="domain" description="VanZ-like" evidence="1">
    <location>
        <begin position="20"/>
        <end position="101"/>
    </location>
</feature>
<dbReference type="PANTHER" id="PTHR28008">
    <property type="entry name" value="DOMAIN PROTEIN, PUTATIVE (AFU_ORTHOLOGUE AFUA_3G10980)-RELATED"/>
    <property type="match status" value="1"/>
</dbReference>
<dbReference type="AlphaFoldDB" id="A0A8J6NDX2"/>
<protein>
    <submittedName>
        <fullName evidence="2">VanZ family protein</fullName>
    </submittedName>
</protein>